<evidence type="ECO:0008006" key="3">
    <source>
        <dbReference type="Google" id="ProtNLM"/>
    </source>
</evidence>
<dbReference type="Pfam" id="PF05947">
    <property type="entry name" value="T6SS_TssF"/>
    <property type="match status" value="1"/>
</dbReference>
<dbReference type="PANTHER" id="PTHR35370:SF1">
    <property type="entry name" value="TYPE VI SECRETION SYSTEM COMPONENT TSSF1"/>
    <property type="match status" value="1"/>
</dbReference>
<sequence>MDPRLLRLYTEELAYLREMGAEFAAEFPKVAARLGMETLEVADPYVERLLEGVAFLTARIQLKIEAEQPRLIAHLLESIYPNFLAPVPSMLVSRLHVDPADPNLTRGHRVPRGSALQSQLLRGQETRCEFRTAQDVTLWPIELLDVRYFTHAPDLPLARLPQAQGARGGLRLRVRLGGGLQWSQLPMDQLRLYLSAPDDVAWRLHELLSTATLGSWIHAPAQGGTGATAPAAANGSRAWLDDLPRRWRGPDSLRPAGHANDEALLPVSLRAFSGYRLLQEVAALPQRLLFFDLCDLAARLQGAPGREVEWVILFSRGDPALEPLVDAGSLAPFCTPAINLFPKRLDRIQLGPGEWEYHVVPDRTRPMDHEVHSLLSVQGFGTGRHALQDFQPLYASTHAASSGPAMDGEAAAAPGPAGAQGFYTLRREPRLLSASQRRNGPRSAYVGTEVFLSLVDARHAPYGEDVRQLAVQALVTNRDLPVLLPQGGSGAAGANGAAGGAGAGAASTASTASVAGASAWRLDAPGPVQRVDVLRGPTRPVSRQPLGEIGWQLVSHLTQNHLSLTGADPLANAAALRRMLALYGGPEDGGWQRMVEGVQKLEVRSVVRRLPYPGPLAFGTGLALTLELDELAFQGCSAVLFASVLEVFFARHAAINSFSQLTLRSTQRGELMRWPPRLGQREAV</sequence>
<dbReference type="PANTHER" id="PTHR35370">
    <property type="entry name" value="CYTOPLASMIC PROTEIN-RELATED-RELATED"/>
    <property type="match status" value="1"/>
</dbReference>
<protein>
    <recommendedName>
        <fullName evidence="3">Type VI secretion system protein ImpG</fullName>
    </recommendedName>
</protein>
<name>A0ABM7YKD3_9BURK</name>
<evidence type="ECO:0000313" key="2">
    <source>
        <dbReference type="Proteomes" id="UP001057498"/>
    </source>
</evidence>
<organism evidence="1 2">
    <name type="scientific">Sphaerotilus microaerophilus</name>
    <dbReference type="NCBI Taxonomy" id="2914710"/>
    <lineage>
        <taxon>Bacteria</taxon>
        <taxon>Pseudomonadati</taxon>
        <taxon>Pseudomonadota</taxon>
        <taxon>Betaproteobacteria</taxon>
        <taxon>Burkholderiales</taxon>
        <taxon>Sphaerotilaceae</taxon>
        <taxon>Sphaerotilus</taxon>
    </lineage>
</organism>
<accession>A0ABM7YKD3</accession>
<gene>
    <name evidence="1" type="ORF">CATMQ487_18310</name>
</gene>
<reference evidence="1" key="1">
    <citation type="submission" date="2022-04" db="EMBL/GenBank/DDBJ databases">
        <title>Whole genome sequence of Sphaerotilus sp. FB-5.</title>
        <authorList>
            <person name="Takeda M."/>
            <person name="Narihara S."/>
            <person name="Akimoto M."/>
            <person name="Akimoto R."/>
            <person name="Nishiyashiki S."/>
            <person name="Murakami T."/>
        </authorList>
    </citation>
    <scope>NUCLEOTIDE SEQUENCE</scope>
    <source>
        <strain evidence="1">FB-5</strain>
    </source>
</reference>
<evidence type="ECO:0000313" key="1">
    <source>
        <dbReference type="EMBL" id="BDI04861.1"/>
    </source>
</evidence>
<dbReference type="NCBIfam" id="TIGR03359">
    <property type="entry name" value="VI_chp_6"/>
    <property type="match status" value="1"/>
</dbReference>
<dbReference type="InterPro" id="IPR010272">
    <property type="entry name" value="T6SS_TssF"/>
</dbReference>
<keyword evidence="2" id="KW-1185">Reference proteome</keyword>
<dbReference type="EMBL" id="AP025730">
    <property type="protein sequence ID" value="BDI04861.1"/>
    <property type="molecule type" value="Genomic_DNA"/>
</dbReference>
<dbReference type="Proteomes" id="UP001057498">
    <property type="component" value="Chromosome"/>
</dbReference>
<dbReference type="RefSeq" id="WP_251972948.1">
    <property type="nucleotide sequence ID" value="NZ_AP025730.1"/>
</dbReference>
<proteinExistence type="predicted"/>
<dbReference type="PIRSF" id="PIRSF028304">
    <property type="entry name" value="UCP028304"/>
    <property type="match status" value="1"/>
</dbReference>